<dbReference type="AlphaFoldDB" id="D3B2V4"/>
<feature type="compositionally biased region" description="Polar residues" evidence="3">
    <location>
        <begin position="731"/>
        <end position="741"/>
    </location>
</feature>
<keyword evidence="7" id="KW-0808">Transferase</keyword>
<evidence type="ECO:0000259" key="5">
    <source>
        <dbReference type="PROSITE" id="PS50110"/>
    </source>
</evidence>
<dbReference type="GeneID" id="31358241"/>
<dbReference type="PANTHER" id="PTHR45339:SF5">
    <property type="entry name" value="HISTIDINE KINASE"/>
    <property type="match status" value="1"/>
</dbReference>
<dbReference type="Pfam" id="PF02518">
    <property type="entry name" value="HATPase_c"/>
    <property type="match status" value="1"/>
</dbReference>
<dbReference type="SMART" id="SM00448">
    <property type="entry name" value="REC"/>
    <property type="match status" value="1"/>
</dbReference>
<dbReference type="FunFam" id="3.30.565.10:FF:000010">
    <property type="entry name" value="Sensor histidine kinase RcsC"/>
    <property type="match status" value="1"/>
</dbReference>
<proteinExistence type="predicted"/>
<dbReference type="SMART" id="SM00388">
    <property type="entry name" value="HisKA"/>
    <property type="match status" value="1"/>
</dbReference>
<dbReference type="InterPro" id="IPR003661">
    <property type="entry name" value="HisK_dim/P_dom"/>
</dbReference>
<feature type="region of interest" description="Disordered" evidence="3">
    <location>
        <begin position="711"/>
        <end position="741"/>
    </location>
</feature>
<dbReference type="Pfam" id="PF13426">
    <property type="entry name" value="PAS_9"/>
    <property type="match status" value="1"/>
</dbReference>
<feature type="domain" description="Histidine kinase" evidence="4">
    <location>
        <begin position="443"/>
        <end position="665"/>
    </location>
</feature>
<dbReference type="SUPFAM" id="SSF55874">
    <property type="entry name" value="ATPase domain of HSP90 chaperone/DNA topoisomerase II/histidine kinase"/>
    <property type="match status" value="1"/>
</dbReference>
<evidence type="ECO:0000259" key="4">
    <source>
        <dbReference type="PROSITE" id="PS50109"/>
    </source>
</evidence>
<comment type="caution">
    <text evidence="7">The sequence shown here is derived from an EMBL/GenBank/DDBJ whole genome shotgun (WGS) entry which is preliminary data.</text>
</comment>
<dbReference type="RefSeq" id="XP_020435769.1">
    <property type="nucleotide sequence ID" value="XM_020573697.1"/>
</dbReference>
<name>D3B2V4_HETP5</name>
<organism evidence="7 8">
    <name type="scientific">Heterostelium pallidum (strain ATCC 26659 / Pp 5 / PN500)</name>
    <name type="common">Cellular slime mold</name>
    <name type="synonym">Polysphondylium pallidum</name>
    <dbReference type="NCBI Taxonomy" id="670386"/>
    <lineage>
        <taxon>Eukaryota</taxon>
        <taxon>Amoebozoa</taxon>
        <taxon>Evosea</taxon>
        <taxon>Eumycetozoa</taxon>
        <taxon>Dictyostelia</taxon>
        <taxon>Acytosteliales</taxon>
        <taxon>Acytosteliaceae</taxon>
        <taxon>Heterostelium</taxon>
    </lineage>
</organism>
<dbReference type="CDD" id="cd00082">
    <property type="entry name" value="HisKA"/>
    <property type="match status" value="1"/>
</dbReference>
<dbReference type="CDD" id="cd17546">
    <property type="entry name" value="REC_hyHK_CKI1_RcsC-like"/>
    <property type="match status" value="1"/>
</dbReference>
<dbReference type="SUPFAM" id="SSF52172">
    <property type="entry name" value="CheY-like"/>
    <property type="match status" value="2"/>
</dbReference>
<dbReference type="EMBL" id="ADBJ01000010">
    <property type="protein sequence ID" value="EFA83652.1"/>
    <property type="molecule type" value="Genomic_DNA"/>
</dbReference>
<dbReference type="SMART" id="SM00387">
    <property type="entry name" value="HATPase_c"/>
    <property type="match status" value="1"/>
</dbReference>
<dbReference type="InterPro" id="IPR036890">
    <property type="entry name" value="HATPase_C_sf"/>
</dbReference>
<reference evidence="7 8" key="1">
    <citation type="journal article" date="2011" name="Genome Res.">
        <title>Phylogeny-wide analysis of social amoeba genomes highlights ancient origins for complex intercellular communication.</title>
        <authorList>
            <person name="Heidel A.J."/>
            <person name="Lawal H.M."/>
            <person name="Felder M."/>
            <person name="Schilde C."/>
            <person name="Helps N.R."/>
            <person name="Tunggal B."/>
            <person name="Rivero F."/>
            <person name="John U."/>
            <person name="Schleicher M."/>
            <person name="Eichinger L."/>
            <person name="Platzer M."/>
            <person name="Noegel A.A."/>
            <person name="Schaap P."/>
            <person name="Gloeckner G."/>
        </authorList>
    </citation>
    <scope>NUCLEOTIDE SEQUENCE [LARGE SCALE GENOMIC DNA]</scope>
    <source>
        <strain evidence="8">ATCC 26659 / Pp 5 / PN500</strain>
    </source>
</reference>
<dbReference type="PROSITE" id="PS50109">
    <property type="entry name" value="HIS_KIN"/>
    <property type="match status" value="1"/>
</dbReference>
<dbReference type="PROSITE" id="PS50110">
    <property type="entry name" value="RESPONSE_REGULATORY"/>
    <property type="match status" value="2"/>
</dbReference>
<dbReference type="Proteomes" id="UP000001396">
    <property type="component" value="Unassembled WGS sequence"/>
</dbReference>
<evidence type="ECO:0000256" key="2">
    <source>
        <dbReference type="PROSITE-ProRule" id="PRU00169"/>
    </source>
</evidence>
<feature type="modified residue" description="4-aspartylphosphate" evidence="2">
    <location>
        <position position="838"/>
    </location>
</feature>
<feature type="compositionally biased region" description="Pro residues" evidence="3">
    <location>
        <begin position="145"/>
        <end position="158"/>
    </location>
</feature>
<feature type="region of interest" description="Disordered" evidence="3">
    <location>
        <begin position="138"/>
        <end position="158"/>
    </location>
</feature>
<dbReference type="Pfam" id="PF00512">
    <property type="entry name" value="HisKA"/>
    <property type="match status" value="1"/>
</dbReference>
<dbReference type="PROSITE" id="PS50112">
    <property type="entry name" value="PAS"/>
    <property type="match status" value="1"/>
</dbReference>
<dbReference type="Gene3D" id="3.30.450.20">
    <property type="entry name" value="PAS domain"/>
    <property type="match status" value="1"/>
</dbReference>
<dbReference type="SUPFAM" id="SSF47384">
    <property type="entry name" value="Homodimeric domain of signal transducing histidine kinase"/>
    <property type="match status" value="1"/>
</dbReference>
<dbReference type="InterPro" id="IPR003594">
    <property type="entry name" value="HATPase_dom"/>
</dbReference>
<evidence type="ECO:0000256" key="3">
    <source>
        <dbReference type="SAM" id="MobiDB-lite"/>
    </source>
</evidence>
<feature type="domain" description="PAS" evidence="6">
    <location>
        <begin position="306"/>
        <end position="351"/>
    </location>
</feature>
<keyword evidence="1 2" id="KW-0597">Phosphoprotein</keyword>
<dbReference type="SUPFAM" id="SSF55785">
    <property type="entry name" value="PYP-like sensor domain (PAS domain)"/>
    <property type="match status" value="1"/>
</dbReference>
<accession>D3B2V4</accession>
<dbReference type="Gene3D" id="3.40.50.2300">
    <property type="match status" value="2"/>
</dbReference>
<dbReference type="InterPro" id="IPR005467">
    <property type="entry name" value="His_kinase_dom"/>
</dbReference>
<dbReference type="InterPro" id="IPR001789">
    <property type="entry name" value="Sig_transdc_resp-reg_receiver"/>
</dbReference>
<feature type="domain" description="Response regulatory" evidence="5">
    <location>
        <begin position="936"/>
        <end position="1057"/>
    </location>
</feature>
<dbReference type="GO" id="GO:0000155">
    <property type="term" value="F:phosphorelay sensor kinase activity"/>
    <property type="evidence" value="ECO:0007669"/>
    <property type="project" value="InterPro"/>
</dbReference>
<evidence type="ECO:0000313" key="8">
    <source>
        <dbReference type="Proteomes" id="UP000001396"/>
    </source>
</evidence>
<evidence type="ECO:0000256" key="1">
    <source>
        <dbReference type="ARBA" id="ARBA00022553"/>
    </source>
</evidence>
<dbReference type="InterPro" id="IPR035965">
    <property type="entry name" value="PAS-like_dom_sf"/>
</dbReference>
<dbReference type="InterPro" id="IPR000014">
    <property type="entry name" value="PAS"/>
</dbReference>
<dbReference type="InParanoid" id="D3B2V4"/>
<dbReference type="PANTHER" id="PTHR45339">
    <property type="entry name" value="HYBRID SIGNAL TRANSDUCTION HISTIDINE KINASE J"/>
    <property type="match status" value="1"/>
</dbReference>
<dbReference type="SMART" id="SM00086">
    <property type="entry name" value="PAC"/>
    <property type="match status" value="1"/>
</dbReference>
<keyword evidence="7" id="KW-0418">Kinase</keyword>
<dbReference type="CDD" id="cd00130">
    <property type="entry name" value="PAS"/>
    <property type="match status" value="1"/>
</dbReference>
<feature type="modified residue" description="4-aspartylphosphate" evidence="2">
    <location>
        <position position="985"/>
    </location>
</feature>
<sequence length="1067" mass="117992">MINLFDQGSSAYQLQQNPLIRSTRRSLDLTMLSDPAKYSVTASNMLPPMHPNSPSSVVLSGLSNGLGVINNSINISNSSSGLNGNNIAGSSLGGSNGININGSSNSNSNNNNSSNEQFSLFIYNATPNCTDDIYTPFNVETAEPTPQPTPQLTPPPPPVVNITSATTPSTTTTTTTTTTPAAAASVVATTPPSISNIASPSQNTNYFFNIAEPTSPTQYQSNSYFKNVESVEFVKELRKIVGPYCVILAISESNSPIEFSSLIDAGANDYIPQPLTSVLLDVRLTCTERLIADHHYLMKADEITDGAKKMISCVEYNNDGIEIWDPNGHIKYLNYSTADSIGYSRWEILGKEFSFLIDNQEIIPQMWATITGGKPWNGYIRTKHANGALVYFESSVSPVYDTQQKLIYYNCSKRDATQKRIDEEFRTQEQERTIETSRLRLSMMSHDIRTPMSGIIGMTDLLAETELHPQQRHYLDIIRASSNTLLNIINDLLDISKIEAGKLEIENREFDFRETVEDVCELMGERAQAKALSLMCFVHPTVPQNLIGDSSRLKQILNNLLGNSVKFTDNGEILVVCNVANVSEDIVALRIEVKDTGIGIKKEALPLLFKAFTQAEGSIARQYAGSGLGLAICKELANLAFNGDIGVESQYGVGSTFWTVLNFKLINPITTSMSVGVALSKSPIQMPQTQSSFANNHNHHHLLPIVNGNLNPSLHPHNQQQQQHHHDPMNITPSGNGTNEGTAAAIQQEDMVVMSMVPPLQNIDSLARECTISSENPPNFNGIRVLLIERNANQRNFLTQQMGVWNIFLDSTDDVNDAIVMCEHAIAMLRPYSFIIIDLATVGNDALLLAQKLTEQSKASGHMLQLILLVPLKMRSPQLEEEARKSGFGEIVTKPIRMSVLLDSLKSLSGLQRQKTIRSESIVSNPDSPHDKLEMRVLVVDDNMVNRQVAYKMLQSMGCNVDVVSSGMEALDRIEKVTYDMIFLDIMMPGMDGFQVTKEIRERELKRSNGTKHIPIIAMTANAFKEDEVKCINSGMDDYLSKPIKITEFRLLMSKWRQNIFLATQTK</sequence>
<dbReference type="NCBIfam" id="TIGR00229">
    <property type="entry name" value="sensory_box"/>
    <property type="match status" value="1"/>
</dbReference>
<dbReference type="OMA" id="MMSHDIR"/>
<dbReference type="InterPro" id="IPR001610">
    <property type="entry name" value="PAC"/>
</dbReference>
<evidence type="ECO:0000313" key="7">
    <source>
        <dbReference type="EMBL" id="EFA83652.1"/>
    </source>
</evidence>
<keyword evidence="8" id="KW-1185">Reference proteome</keyword>
<dbReference type="Gene3D" id="1.10.287.130">
    <property type="match status" value="1"/>
</dbReference>
<dbReference type="STRING" id="670386.D3B2V4"/>
<dbReference type="Gene3D" id="3.30.565.10">
    <property type="entry name" value="Histidine kinase-like ATPase, C-terminal domain"/>
    <property type="match status" value="1"/>
</dbReference>
<dbReference type="InterPro" id="IPR036097">
    <property type="entry name" value="HisK_dim/P_sf"/>
</dbReference>
<gene>
    <name evidence="7" type="primary">dhkL</name>
    <name evidence="7" type="ORF">PPL_02718</name>
</gene>
<dbReference type="CDD" id="cd16922">
    <property type="entry name" value="HATPase_EvgS-ArcB-TorS-like"/>
    <property type="match status" value="1"/>
</dbReference>
<dbReference type="PRINTS" id="PR00344">
    <property type="entry name" value="BCTRLSENSOR"/>
</dbReference>
<protein>
    <submittedName>
        <fullName evidence="7">Histidine kinase</fullName>
    </submittedName>
</protein>
<dbReference type="Pfam" id="PF00072">
    <property type="entry name" value="Response_reg"/>
    <property type="match status" value="1"/>
</dbReference>
<dbReference type="InterPro" id="IPR011006">
    <property type="entry name" value="CheY-like_superfamily"/>
</dbReference>
<evidence type="ECO:0000259" key="6">
    <source>
        <dbReference type="PROSITE" id="PS50112"/>
    </source>
</evidence>
<feature type="domain" description="Response regulatory" evidence="5">
    <location>
        <begin position="784"/>
        <end position="909"/>
    </location>
</feature>
<dbReference type="InterPro" id="IPR004358">
    <property type="entry name" value="Sig_transdc_His_kin-like_C"/>
</dbReference>